<dbReference type="EMBL" id="JBAWSV010000003">
    <property type="protein sequence ID" value="MEI4830136.1"/>
    <property type="molecule type" value="Genomic_DNA"/>
</dbReference>
<evidence type="ECO:0000313" key="3">
    <source>
        <dbReference type="Proteomes" id="UP001367922"/>
    </source>
</evidence>
<dbReference type="EC" id="2.-.-.-" evidence="2"/>
<evidence type="ECO:0000259" key="1">
    <source>
        <dbReference type="PROSITE" id="PS51186"/>
    </source>
</evidence>
<keyword evidence="3" id="KW-1185">Reference proteome</keyword>
<dbReference type="InterPro" id="IPR016181">
    <property type="entry name" value="Acyl_CoA_acyltransferase"/>
</dbReference>
<comment type="caution">
    <text evidence="2">The sequence shown here is derived from an EMBL/GenBank/DDBJ whole genome shotgun (WGS) entry which is preliminary data.</text>
</comment>
<dbReference type="Proteomes" id="UP001367922">
    <property type="component" value="Unassembled WGS sequence"/>
</dbReference>
<dbReference type="GO" id="GO:0016740">
    <property type="term" value="F:transferase activity"/>
    <property type="evidence" value="ECO:0007669"/>
    <property type="project" value="UniProtKB-KW"/>
</dbReference>
<dbReference type="PROSITE" id="PS51186">
    <property type="entry name" value="GNAT"/>
    <property type="match status" value="1"/>
</dbReference>
<reference evidence="2 3" key="1">
    <citation type="submission" date="2024-01" db="EMBL/GenBank/DDBJ databases">
        <title>Seven novel Bacillus-like species.</title>
        <authorList>
            <person name="Liu G."/>
        </authorList>
    </citation>
    <scope>NUCLEOTIDE SEQUENCE [LARGE SCALE GENOMIC DNA]</scope>
    <source>
        <strain evidence="2 3">FJAT-53711</strain>
    </source>
</reference>
<name>A0ABU8FVW3_9BACI</name>
<dbReference type="SUPFAM" id="SSF55729">
    <property type="entry name" value="Acyl-CoA N-acyltransferases (Nat)"/>
    <property type="match status" value="1"/>
</dbReference>
<dbReference type="InterPro" id="IPR000182">
    <property type="entry name" value="GNAT_dom"/>
</dbReference>
<evidence type="ECO:0000313" key="2">
    <source>
        <dbReference type="EMBL" id="MEI4830136.1"/>
    </source>
</evidence>
<dbReference type="Gene3D" id="3.40.630.30">
    <property type="match status" value="1"/>
</dbReference>
<keyword evidence="2" id="KW-0808">Transferase</keyword>
<accession>A0ABU8FVW3</accession>
<protein>
    <submittedName>
        <fullName evidence="2">GNAT family protein</fullName>
        <ecNumber evidence="2">2.-.-.-</ecNumber>
    </submittedName>
</protein>
<feature type="domain" description="N-acetyltransferase" evidence="1">
    <location>
        <begin position="1"/>
        <end position="157"/>
    </location>
</feature>
<proteinExistence type="predicted"/>
<sequence>MNIQTLTLEEAQNINVWQYEEPYELYSFTGASETLEELLDGTYYGVRNEHDELIGYFCFGDNAQVPGGRDAKLYTGECVVDIGLGMKPDLTGKGLGISFFQAGLQFAKEQFGPEKIRLSVAAFNERAIHLYMKAGFQKKASFMSRGREFLLMEYDAAGCEKQ</sequence>
<dbReference type="RefSeq" id="WP_336482453.1">
    <property type="nucleotide sequence ID" value="NZ_JBAWSV010000003.1"/>
</dbReference>
<dbReference type="Pfam" id="PF00583">
    <property type="entry name" value="Acetyltransf_1"/>
    <property type="match status" value="1"/>
</dbReference>
<gene>
    <name evidence="2" type="ORF">WAX78_11790</name>
</gene>
<organism evidence="2 3">
    <name type="scientific">Bacillus yunxiaonensis</name>
    <dbReference type="NCBI Taxonomy" id="3127665"/>
    <lineage>
        <taxon>Bacteria</taxon>
        <taxon>Bacillati</taxon>
        <taxon>Bacillota</taxon>
        <taxon>Bacilli</taxon>
        <taxon>Bacillales</taxon>
        <taxon>Bacillaceae</taxon>
        <taxon>Bacillus</taxon>
    </lineage>
</organism>